<keyword evidence="3" id="KW-0547">Nucleotide-binding</keyword>
<dbReference type="CDD" id="cd03293">
    <property type="entry name" value="ABC_NrtD_SsuB_transporters"/>
    <property type="match status" value="1"/>
</dbReference>
<dbReference type="InterPro" id="IPR003593">
    <property type="entry name" value="AAA+_ATPase"/>
</dbReference>
<dbReference type="Pfam" id="PF00005">
    <property type="entry name" value="ABC_tran"/>
    <property type="match status" value="1"/>
</dbReference>
<comment type="caution">
    <text evidence="6">The sequence shown here is derived from an EMBL/GenBank/DDBJ whole genome shotgun (WGS) entry which is preliminary data.</text>
</comment>
<keyword evidence="2" id="KW-0813">Transport</keyword>
<keyword evidence="7" id="KW-1185">Reference proteome</keyword>
<dbReference type="PROSITE" id="PS00211">
    <property type="entry name" value="ABC_TRANSPORTER_1"/>
    <property type="match status" value="1"/>
</dbReference>
<dbReference type="RefSeq" id="WP_252818956.1">
    <property type="nucleotide sequence ID" value="NZ_JAMXQS010000005.1"/>
</dbReference>
<keyword evidence="4 6" id="KW-0067">ATP-binding</keyword>
<dbReference type="InterPro" id="IPR027417">
    <property type="entry name" value="P-loop_NTPase"/>
</dbReference>
<evidence type="ECO:0000256" key="3">
    <source>
        <dbReference type="ARBA" id="ARBA00022741"/>
    </source>
</evidence>
<sequence>MNAVARHLHHDAAPTKPKIGFEGVDVAYPTPEGGRIPVVSEASFAVGKGEFVSIVGPSGCGKSTVLRVLSGLLAHEKGTVRINGRSLEENRERIGFMFQRDTLLPWASVADNIRIGAELANIAHERRDARVAELIGFLRLSGFEKHRPHQLSGGMRQRVALGRLLAFEPHIYLLDEPFGALDAQTKIAMGRELLRVWSEYKRSVIFVTHDIEEAVTLSDRVLVMSPRPGHIVRDIAVDLPRPRDPKQLRKDARFADLVDAIWSELDAGH</sequence>
<accession>A0ABT1C892</accession>
<feature type="domain" description="ABC transporter" evidence="5">
    <location>
        <begin position="21"/>
        <end position="251"/>
    </location>
</feature>
<evidence type="ECO:0000256" key="2">
    <source>
        <dbReference type="ARBA" id="ARBA00022448"/>
    </source>
</evidence>
<dbReference type="SMART" id="SM00382">
    <property type="entry name" value="AAA"/>
    <property type="match status" value="1"/>
</dbReference>
<evidence type="ECO:0000313" key="7">
    <source>
        <dbReference type="Proteomes" id="UP001205906"/>
    </source>
</evidence>
<evidence type="ECO:0000256" key="1">
    <source>
        <dbReference type="ARBA" id="ARBA00005417"/>
    </source>
</evidence>
<dbReference type="SUPFAM" id="SSF52540">
    <property type="entry name" value="P-loop containing nucleoside triphosphate hydrolases"/>
    <property type="match status" value="1"/>
</dbReference>
<dbReference type="Proteomes" id="UP001205906">
    <property type="component" value="Unassembled WGS sequence"/>
</dbReference>
<dbReference type="PANTHER" id="PTHR42788:SF13">
    <property type="entry name" value="ALIPHATIC SULFONATES IMPORT ATP-BINDING PROTEIN SSUB"/>
    <property type="match status" value="1"/>
</dbReference>
<dbReference type="Gene3D" id="3.40.50.300">
    <property type="entry name" value="P-loop containing nucleotide triphosphate hydrolases"/>
    <property type="match status" value="1"/>
</dbReference>
<dbReference type="InterPro" id="IPR017871">
    <property type="entry name" value="ABC_transporter-like_CS"/>
</dbReference>
<dbReference type="PROSITE" id="PS50893">
    <property type="entry name" value="ABC_TRANSPORTER_2"/>
    <property type="match status" value="1"/>
</dbReference>
<dbReference type="InterPro" id="IPR003439">
    <property type="entry name" value="ABC_transporter-like_ATP-bd"/>
</dbReference>
<gene>
    <name evidence="6" type="ORF">NGM99_11305</name>
</gene>
<dbReference type="EMBL" id="JAMXQS010000005">
    <property type="protein sequence ID" value="MCO6050371.1"/>
    <property type="molecule type" value="Genomic_DNA"/>
</dbReference>
<proteinExistence type="inferred from homology"/>
<reference evidence="6 7" key="1">
    <citation type="submission" date="2022-06" db="EMBL/GenBank/DDBJ databases">
        <title>Mesorhizobium sp. strain RP14 Genome sequencing and assembly.</title>
        <authorList>
            <person name="Kim I."/>
        </authorList>
    </citation>
    <scope>NUCLEOTIDE SEQUENCE [LARGE SCALE GENOMIC DNA]</scope>
    <source>
        <strain evidence="7">RP14(2022)</strain>
    </source>
</reference>
<organism evidence="6 7">
    <name type="scientific">Mesorhizobium liriopis</name>
    <dbReference type="NCBI Taxonomy" id="2953882"/>
    <lineage>
        <taxon>Bacteria</taxon>
        <taxon>Pseudomonadati</taxon>
        <taxon>Pseudomonadota</taxon>
        <taxon>Alphaproteobacteria</taxon>
        <taxon>Hyphomicrobiales</taxon>
        <taxon>Phyllobacteriaceae</taxon>
        <taxon>Mesorhizobium</taxon>
    </lineage>
</organism>
<comment type="similarity">
    <text evidence="1">Belongs to the ABC transporter superfamily.</text>
</comment>
<dbReference type="GO" id="GO:0005524">
    <property type="term" value="F:ATP binding"/>
    <property type="evidence" value="ECO:0007669"/>
    <property type="project" value="UniProtKB-KW"/>
</dbReference>
<evidence type="ECO:0000313" key="6">
    <source>
        <dbReference type="EMBL" id="MCO6050371.1"/>
    </source>
</evidence>
<dbReference type="PANTHER" id="PTHR42788">
    <property type="entry name" value="TAURINE IMPORT ATP-BINDING PROTEIN-RELATED"/>
    <property type="match status" value="1"/>
</dbReference>
<evidence type="ECO:0000256" key="4">
    <source>
        <dbReference type="ARBA" id="ARBA00022840"/>
    </source>
</evidence>
<dbReference type="InterPro" id="IPR050166">
    <property type="entry name" value="ABC_transporter_ATP-bind"/>
</dbReference>
<protein>
    <submittedName>
        <fullName evidence="6">ABC transporter ATP-binding protein</fullName>
    </submittedName>
</protein>
<evidence type="ECO:0000259" key="5">
    <source>
        <dbReference type="PROSITE" id="PS50893"/>
    </source>
</evidence>
<name>A0ABT1C892_9HYPH</name>